<dbReference type="GO" id="GO:0048513">
    <property type="term" value="P:animal organ development"/>
    <property type="evidence" value="ECO:0007669"/>
    <property type="project" value="TreeGrafter"/>
</dbReference>
<dbReference type="PANTHER" id="PTHR10603">
    <property type="entry name" value="FRAGILE X MENTAL RETARDATION SYNDROME-RELATED PROTEIN"/>
    <property type="match status" value="1"/>
</dbReference>
<reference evidence="2" key="1">
    <citation type="submission" date="2025-08" db="UniProtKB">
        <authorList>
            <consortium name="Ensembl"/>
        </authorList>
    </citation>
    <scope>IDENTIFICATION</scope>
</reference>
<protein>
    <recommendedName>
        <fullName evidence="1">Agenet-like domain-containing protein</fullName>
    </recommendedName>
</protein>
<dbReference type="Pfam" id="PF17904">
    <property type="entry name" value="KH_9"/>
    <property type="match status" value="1"/>
</dbReference>
<dbReference type="Ensembl" id="ENSSPUT00000025503.1">
    <property type="protein sequence ID" value="ENSSPUP00000023906.1"/>
    <property type="gene ID" value="ENSSPUG00000018337.1"/>
</dbReference>
<dbReference type="InterPro" id="IPR041560">
    <property type="entry name" value="Tudor_FRM1"/>
</dbReference>
<dbReference type="GO" id="GO:0045182">
    <property type="term" value="F:translation regulator activity"/>
    <property type="evidence" value="ECO:0007669"/>
    <property type="project" value="TreeGrafter"/>
</dbReference>
<dbReference type="GO" id="GO:0045727">
    <property type="term" value="P:positive regulation of translation"/>
    <property type="evidence" value="ECO:0007669"/>
    <property type="project" value="TreeGrafter"/>
</dbReference>
<dbReference type="Gene3D" id="2.30.30.140">
    <property type="match status" value="1"/>
</dbReference>
<dbReference type="InterPro" id="IPR040148">
    <property type="entry name" value="FMR1"/>
</dbReference>
<dbReference type="GO" id="GO:0043488">
    <property type="term" value="P:regulation of mRNA stability"/>
    <property type="evidence" value="ECO:0007669"/>
    <property type="project" value="TreeGrafter"/>
</dbReference>
<dbReference type="GeneTree" id="ENSGT00950000183189"/>
<dbReference type="GO" id="GO:0043005">
    <property type="term" value="C:neuron projection"/>
    <property type="evidence" value="ECO:0007669"/>
    <property type="project" value="TreeGrafter"/>
</dbReference>
<dbReference type="GO" id="GO:0048170">
    <property type="term" value="P:positive regulation of long-term neuronal synaptic plasticity"/>
    <property type="evidence" value="ECO:0007669"/>
    <property type="project" value="TreeGrafter"/>
</dbReference>
<evidence type="ECO:0000313" key="2">
    <source>
        <dbReference type="Ensembl" id="ENSSPUP00000023906.1"/>
    </source>
</evidence>
<evidence type="ECO:0000259" key="1">
    <source>
        <dbReference type="PROSITE" id="PS51641"/>
    </source>
</evidence>
<dbReference type="GO" id="GO:0051028">
    <property type="term" value="P:mRNA transport"/>
    <property type="evidence" value="ECO:0007669"/>
    <property type="project" value="TreeGrafter"/>
</dbReference>
<sequence>MMKGDFYVIEYAACDATYNEIVTLERLRPVNPNKAATKSSFFKHTIAVPEDLKDACSNENVHKEFKKGVGANCIFLSTTNSELVILSINESTVKRASLLGDMHLRSIRTKLMLMSRNEEANKHLEVRGLECRLAEASRFIWGLSVCSRRGTSWASSTLD</sequence>
<dbReference type="GO" id="GO:0098793">
    <property type="term" value="C:presynapse"/>
    <property type="evidence" value="ECO:0007669"/>
    <property type="project" value="GOC"/>
</dbReference>
<dbReference type="GO" id="GO:0099577">
    <property type="term" value="P:regulation of translation at presynapse, modulating synaptic transmission"/>
    <property type="evidence" value="ECO:0007669"/>
    <property type="project" value="TreeGrafter"/>
</dbReference>
<organism evidence="2 3">
    <name type="scientific">Sphenodon punctatus</name>
    <name type="common">Tuatara</name>
    <name type="synonym">Hatteria punctata</name>
    <dbReference type="NCBI Taxonomy" id="8508"/>
    <lineage>
        <taxon>Eukaryota</taxon>
        <taxon>Metazoa</taxon>
        <taxon>Chordata</taxon>
        <taxon>Craniata</taxon>
        <taxon>Vertebrata</taxon>
        <taxon>Euteleostomi</taxon>
        <taxon>Lepidosauria</taxon>
        <taxon>Sphenodontia</taxon>
        <taxon>Sphenodontidae</taxon>
        <taxon>Sphenodon</taxon>
    </lineage>
</organism>
<accession>A0A8D0LC14</accession>
<dbReference type="Proteomes" id="UP000694392">
    <property type="component" value="Unplaced"/>
</dbReference>
<dbReference type="GO" id="GO:0005634">
    <property type="term" value="C:nucleus"/>
    <property type="evidence" value="ECO:0007669"/>
    <property type="project" value="TreeGrafter"/>
</dbReference>
<dbReference type="GO" id="GO:0010494">
    <property type="term" value="C:cytoplasmic stress granule"/>
    <property type="evidence" value="ECO:0007669"/>
    <property type="project" value="TreeGrafter"/>
</dbReference>
<keyword evidence="3" id="KW-1185">Reference proteome</keyword>
<dbReference type="AlphaFoldDB" id="A0A8D0LC14"/>
<name>A0A8D0LC14_SPHPU</name>
<dbReference type="GO" id="GO:0003730">
    <property type="term" value="F:mRNA 3'-UTR binding"/>
    <property type="evidence" value="ECO:0007669"/>
    <property type="project" value="TreeGrafter"/>
</dbReference>
<dbReference type="PROSITE" id="PS51641">
    <property type="entry name" value="AGENET_LIKE"/>
    <property type="match status" value="1"/>
</dbReference>
<evidence type="ECO:0000313" key="3">
    <source>
        <dbReference type="Proteomes" id="UP000694392"/>
    </source>
</evidence>
<reference evidence="2" key="2">
    <citation type="submission" date="2025-09" db="UniProtKB">
        <authorList>
            <consortium name="Ensembl"/>
        </authorList>
    </citation>
    <scope>IDENTIFICATION</scope>
</reference>
<feature type="domain" description="Agenet-like" evidence="1">
    <location>
        <begin position="1"/>
        <end position="30"/>
    </location>
</feature>
<dbReference type="PANTHER" id="PTHR10603:SF3">
    <property type="entry name" value="RNA-BINDING PROTEIN FXR2"/>
    <property type="match status" value="1"/>
</dbReference>
<proteinExistence type="predicted"/>
<dbReference type="InterPro" id="IPR040472">
    <property type="entry name" value="FMRP_KH0"/>
</dbReference>